<dbReference type="PRINTS" id="PR00989">
    <property type="entry name" value="ADENOKINASE"/>
</dbReference>
<dbReference type="PANTHER" id="PTHR45769:SF3">
    <property type="entry name" value="ADENOSINE KINASE"/>
    <property type="match status" value="1"/>
</dbReference>
<evidence type="ECO:0000313" key="13">
    <source>
        <dbReference type="Proteomes" id="UP001159042"/>
    </source>
</evidence>
<proteinExistence type="inferred from homology"/>
<reference evidence="12 13" key="1">
    <citation type="journal article" date="2023" name="Insect Mol. Biol.">
        <title>Genome sequencing provides insights into the evolution of gene families encoding plant cell wall-degrading enzymes in longhorned beetles.</title>
        <authorList>
            <person name="Shin N.R."/>
            <person name="Okamura Y."/>
            <person name="Kirsch R."/>
            <person name="Pauchet Y."/>
        </authorList>
    </citation>
    <scope>NUCLEOTIDE SEQUENCE [LARGE SCALE GENOMIC DNA]</scope>
    <source>
        <strain evidence="12">EAD_L_NR</strain>
    </source>
</reference>
<evidence type="ECO:0000256" key="1">
    <source>
        <dbReference type="ARBA" id="ARBA00004801"/>
    </source>
</evidence>
<feature type="active site" description="Proton acceptor" evidence="9">
    <location>
        <position position="294"/>
    </location>
</feature>
<feature type="domain" description="Carbohydrate kinase PfkB" evidence="11">
    <location>
        <begin position="50"/>
        <end position="333"/>
    </location>
</feature>
<dbReference type="CDD" id="cd01168">
    <property type="entry name" value="adenosine_kinase"/>
    <property type="match status" value="1"/>
</dbReference>
<dbReference type="EC" id="2.7.1.20" evidence="3 10"/>
<dbReference type="Pfam" id="PF00294">
    <property type="entry name" value="PfkB"/>
    <property type="match status" value="1"/>
</dbReference>
<evidence type="ECO:0000256" key="4">
    <source>
        <dbReference type="ARBA" id="ARBA00022679"/>
    </source>
</evidence>
<evidence type="ECO:0000256" key="5">
    <source>
        <dbReference type="ARBA" id="ARBA00022726"/>
    </source>
</evidence>
<comment type="catalytic activity">
    <reaction evidence="10">
        <text>adenosine + ATP = AMP + ADP + H(+)</text>
        <dbReference type="Rhea" id="RHEA:20824"/>
        <dbReference type="ChEBI" id="CHEBI:15378"/>
        <dbReference type="ChEBI" id="CHEBI:16335"/>
        <dbReference type="ChEBI" id="CHEBI:30616"/>
        <dbReference type="ChEBI" id="CHEBI:456215"/>
        <dbReference type="ChEBI" id="CHEBI:456216"/>
        <dbReference type="EC" id="2.7.1.20"/>
    </reaction>
</comment>
<comment type="function">
    <text evidence="10">ATP dependent phosphorylation of adenosine and other related nucleoside analogs to monophosphate derivatives.</text>
</comment>
<dbReference type="GO" id="GO:0005524">
    <property type="term" value="F:ATP binding"/>
    <property type="evidence" value="ECO:0007669"/>
    <property type="project" value="UniProtKB-UniRule"/>
</dbReference>
<evidence type="ECO:0000256" key="3">
    <source>
        <dbReference type="ARBA" id="ARBA00012119"/>
    </source>
</evidence>
<keyword evidence="5 10" id="KW-0660">Purine salvage</keyword>
<dbReference type="GO" id="GO:0005634">
    <property type="term" value="C:nucleus"/>
    <property type="evidence" value="ECO:0007669"/>
    <property type="project" value="UniProtKB-SubCell"/>
</dbReference>
<evidence type="ECO:0000256" key="6">
    <source>
        <dbReference type="ARBA" id="ARBA00022741"/>
    </source>
</evidence>
<dbReference type="PANTHER" id="PTHR45769">
    <property type="entry name" value="ADENOSINE KINASE"/>
    <property type="match status" value="1"/>
</dbReference>
<keyword evidence="8 10" id="KW-0067">ATP-binding</keyword>
<dbReference type="InterPro" id="IPR011611">
    <property type="entry name" value="PfkB_dom"/>
</dbReference>
<comment type="similarity">
    <text evidence="2 10">Belongs to the carbohydrate kinase PfkB family.</text>
</comment>
<keyword evidence="6 10" id="KW-0547">Nucleotide-binding</keyword>
<dbReference type="GO" id="GO:0005829">
    <property type="term" value="C:cytosol"/>
    <property type="evidence" value="ECO:0007669"/>
    <property type="project" value="TreeGrafter"/>
</dbReference>
<organism evidence="12 13">
    <name type="scientific">Exocentrus adspersus</name>
    <dbReference type="NCBI Taxonomy" id="1586481"/>
    <lineage>
        <taxon>Eukaryota</taxon>
        <taxon>Metazoa</taxon>
        <taxon>Ecdysozoa</taxon>
        <taxon>Arthropoda</taxon>
        <taxon>Hexapoda</taxon>
        <taxon>Insecta</taxon>
        <taxon>Pterygota</taxon>
        <taxon>Neoptera</taxon>
        <taxon>Endopterygota</taxon>
        <taxon>Coleoptera</taxon>
        <taxon>Polyphaga</taxon>
        <taxon>Cucujiformia</taxon>
        <taxon>Chrysomeloidea</taxon>
        <taxon>Cerambycidae</taxon>
        <taxon>Lamiinae</taxon>
        <taxon>Acanthocinini</taxon>
        <taxon>Exocentrus</taxon>
    </lineage>
</organism>
<dbReference type="EMBL" id="JANEYG010000001">
    <property type="protein sequence ID" value="KAJ8926004.1"/>
    <property type="molecule type" value="Genomic_DNA"/>
</dbReference>
<comment type="caution">
    <text evidence="12">The sequence shown here is derived from an EMBL/GenBank/DDBJ whole genome shotgun (WGS) entry which is preliminary data.</text>
</comment>
<keyword evidence="10" id="KW-0460">Magnesium</keyword>
<evidence type="ECO:0000256" key="8">
    <source>
        <dbReference type="ARBA" id="ARBA00022840"/>
    </source>
</evidence>
<protein>
    <recommendedName>
        <fullName evidence="3 10">Adenosine kinase</fullName>
        <shortName evidence="10">AK</shortName>
        <ecNumber evidence="3 10">2.7.1.20</ecNumber>
    </recommendedName>
    <alternativeName>
        <fullName evidence="10">Adenosine 5'-phosphotransferase</fullName>
    </alternativeName>
</protein>
<gene>
    <name evidence="12" type="ORF">NQ315_009859</name>
</gene>
<keyword evidence="10" id="KW-0539">Nucleus</keyword>
<sequence>MKKIVVFGNPLLDTTVFLQDNFLLDKYNLKEDDQKEITSDEMKRLSEDISGYQQHRSAGGCGQNSLRVLQWLTGKRCDAVIFGSVGKDKEADILRGLLKNDGVQTRYIEQDLPTGKTVALVKSPFRSLVAYIGAAEHLPLNDLLREKDFPGLVLNSDFVYIEGYFLTNREETAKHVLDYCNKHNKIVIFNICGKYVCDVCPETVRYFVENSDVIFGNLGEYEAVGKLVGIDTVDELTGRLIGNGRNKMKRYGNIIVITNGDNPGSCIYEGGKKESFPVPKLEKNAVKDTTGAGDAFTGGFIAGLCEGKSVMDCAKIGCYAALHIVQQIGCTLPNFSPNILD</sequence>
<evidence type="ECO:0000256" key="7">
    <source>
        <dbReference type="ARBA" id="ARBA00022777"/>
    </source>
</evidence>
<keyword evidence="7 10" id="KW-0418">Kinase</keyword>
<keyword evidence="4 10" id="KW-0808">Transferase</keyword>
<dbReference type="GO" id="GO:0004001">
    <property type="term" value="F:adenosine kinase activity"/>
    <property type="evidence" value="ECO:0007669"/>
    <property type="project" value="UniProtKB-UniRule"/>
</dbReference>
<comment type="pathway">
    <text evidence="1 10">Purine metabolism; AMP biosynthesis via salvage pathway; AMP from adenosine: step 1/1.</text>
</comment>
<evidence type="ECO:0000259" key="11">
    <source>
        <dbReference type="Pfam" id="PF00294"/>
    </source>
</evidence>
<dbReference type="InterPro" id="IPR029056">
    <property type="entry name" value="Ribokinase-like"/>
</dbReference>
<evidence type="ECO:0000256" key="2">
    <source>
        <dbReference type="ARBA" id="ARBA00010688"/>
    </source>
</evidence>
<dbReference type="GO" id="GO:0044209">
    <property type="term" value="P:AMP salvage"/>
    <property type="evidence" value="ECO:0007669"/>
    <property type="project" value="UniProtKB-UniRule"/>
</dbReference>
<dbReference type="Gene3D" id="3.40.1190.20">
    <property type="match status" value="1"/>
</dbReference>
<evidence type="ECO:0000256" key="9">
    <source>
        <dbReference type="PIRSR" id="PIRSR601805-1"/>
    </source>
</evidence>
<comment type="cofactor">
    <cofactor evidence="10">
        <name>Mg(2+)</name>
        <dbReference type="ChEBI" id="CHEBI:18420"/>
    </cofactor>
    <text evidence="10">Binds 3 Mg(2+) ions per subunit.</text>
</comment>
<evidence type="ECO:0000313" key="12">
    <source>
        <dbReference type="EMBL" id="KAJ8926004.1"/>
    </source>
</evidence>
<evidence type="ECO:0000256" key="10">
    <source>
        <dbReference type="RuleBase" id="RU368116"/>
    </source>
</evidence>
<comment type="subcellular location">
    <subcellularLocation>
        <location evidence="10">Nucleus</location>
    </subcellularLocation>
</comment>
<dbReference type="PROSITE" id="PS00584">
    <property type="entry name" value="PFKB_KINASES_2"/>
    <property type="match status" value="1"/>
</dbReference>
<name>A0AAV8WH61_9CUCU</name>
<accession>A0AAV8WH61</accession>
<dbReference type="InterPro" id="IPR002173">
    <property type="entry name" value="Carboh/pur_kinase_PfkB_CS"/>
</dbReference>
<dbReference type="AlphaFoldDB" id="A0AAV8WH61"/>
<dbReference type="InterPro" id="IPR001805">
    <property type="entry name" value="Adenokinase"/>
</dbReference>
<comment type="subunit">
    <text evidence="10">Monomer.</text>
</comment>
<dbReference type="GO" id="GO:0006144">
    <property type="term" value="P:purine nucleobase metabolic process"/>
    <property type="evidence" value="ECO:0007669"/>
    <property type="project" value="TreeGrafter"/>
</dbReference>
<keyword evidence="13" id="KW-1185">Reference proteome</keyword>
<dbReference type="SUPFAM" id="SSF53613">
    <property type="entry name" value="Ribokinase-like"/>
    <property type="match status" value="1"/>
</dbReference>
<dbReference type="Gene3D" id="3.30.1110.10">
    <property type="match status" value="1"/>
</dbReference>
<dbReference type="GO" id="GO:0006166">
    <property type="term" value="P:purine ribonucleoside salvage"/>
    <property type="evidence" value="ECO:0007669"/>
    <property type="project" value="UniProtKB-KW"/>
</dbReference>
<dbReference type="Proteomes" id="UP001159042">
    <property type="component" value="Unassembled WGS sequence"/>
</dbReference>